<feature type="compositionally biased region" description="Polar residues" evidence="11">
    <location>
        <begin position="25"/>
        <end position="36"/>
    </location>
</feature>
<evidence type="ECO:0000256" key="7">
    <source>
        <dbReference type="ARBA" id="ARBA00038035"/>
    </source>
</evidence>
<evidence type="ECO:0000256" key="5">
    <source>
        <dbReference type="ARBA" id="ARBA00022777"/>
    </source>
</evidence>
<dbReference type="PROSITE" id="PS50011">
    <property type="entry name" value="PROTEIN_KINASE_DOM"/>
    <property type="match status" value="1"/>
</dbReference>
<feature type="compositionally biased region" description="Low complexity" evidence="11">
    <location>
        <begin position="105"/>
        <end position="114"/>
    </location>
</feature>
<evidence type="ECO:0000256" key="6">
    <source>
        <dbReference type="ARBA" id="ARBA00022840"/>
    </source>
</evidence>
<dbReference type="PANTHER" id="PTHR48013">
    <property type="entry name" value="DUAL SPECIFICITY MITOGEN-ACTIVATED PROTEIN KINASE KINASE 5-RELATED"/>
    <property type="match status" value="1"/>
</dbReference>
<feature type="region of interest" description="Disordered" evidence="11">
    <location>
        <begin position="287"/>
        <end position="351"/>
    </location>
</feature>
<dbReference type="Gene3D" id="1.10.510.10">
    <property type="entry name" value="Transferase(Phosphotransferase) domain 1"/>
    <property type="match status" value="1"/>
</dbReference>
<keyword evidence="2" id="KW-0597">Phosphoprotein</keyword>
<comment type="caution">
    <text evidence="13">The sequence shown here is derived from an EMBL/GenBank/DDBJ whole genome shotgun (WGS) entry which is preliminary data.</text>
</comment>
<feature type="compositionally biased region" description="Low complexity" evidence="11">
    <location>
        <begin position="194"/>
        <end position="204"/>
    </location>
</feature>
<feature type="domain" description="Protein kinase" evidence="12">
    <location>
        <begin position="399"/>
        <end position="661"/>
    </location>
</feature>
<evidence type="ECO:0000256" key="3">
    <source>
        <dbReference type="ARBA" id="ARBA00022679"/>
    </source>
</evidence>
<dbReference type="GO" id="GO:0005524">
    <property type="term" value="F:ATP binding"/>
    <property type="evidence" value="ECO:0007669"/>
    <property type="project" value="UniProtKB-UniRule"/>
</dbReference>
<dbReference type="SMART" id="SM00220">
    <property type="entry name" value="S_TKc"/>
    <property type="match status" value="1"/>
</dbReference>
<feature type="compositionally biased region" description="Polar residues" evidence="11">
    <location>
        <begin position="301"/>
        <end position="323"/>
    </location>
</feature>
<feature type="compositionally biased region" description="Polar residues" evidence="11">
    <location>
        <begin position="115"/>
        <end position="125"/>
    </location>
</feature>
<dbReference type="InterPro" id="IPR011009">
    <property type="entry name" value="Kinase-like_dom_sf"/>
</dbReference>
<feature type="compositionally biased region" description="Low complexity" evidence="11">
    <location>
        <begin position="1"/>
        <end position="24"/>
    </location>
</feature>
<dbReference type="EC" id="2.7.12.2" evidence="8"/>
<keyword evidence="14" id="KW-1185">Reference proteome</keyword>
<name>A0A0A8L7D8_9SACH</name>
<dbReference type="GO" id="GO:0038066">
    <property type="term" value="P:p38MAPK cascade"/>
    <property type="evidence" value="ECO:0007669"/>
    <property type="project" value="UniProtKB-ARBA"/>
</dbReference>
<keyword evidence="4 10" id="KW-0547">Nucleotide-binding</keyword>
<dbReference type="SUPFAM" id="SSF56112">
    <property type="entry name" value="Protein kinase-like (PK-like)"/>
    <property type="match status" value="1"/>
</dbReference>
<evidence type="ECO:0000256" key="1">
    <source>
        <dbReference type="ARBA" id="ARBA00022527"/>
    </source>
</evidence>
<dbReference type="EMBL" id="CCBQ010000040">
    <property type="protein sequence ID" value="CDO94764.1"/>
    <property type="molecule type" value="Genomic_DNA"/>
</dbReference>
<gene>
    <name evidence="13" type="ORF">KLDO_g3020</name>
</gene>
<evidence type="ECO:0000256" key="10">
    <source>
        <dbReference type="PROSITE-ProRule" id="PRU10141"/>
    </source>
</evidence>
<evidence type="ECO:0000256" key="2">
    <source>
        <dbReference type="ARBA" id="ARBA00022553"/>
    </source>
</evidence>
<dbReference type="PROSITE" id="PS00108">
    <property type="entry name" value="PROTEIN_KINASE_ST"/>
    <property type="match status" value="1"/>
</dbReference>
<dbReference type="GO" id="GO:0071474">
    <property type="term" value="P:cellular hyperosmotic response"/>
    <property type="evidence" value="ECO:0007669"/>
    <property type="project" value="TreeGrafter"/>
</dbReference>
<feature type="compositionally biased region" description="Basic and acidic residues" evidence="11">
    <location>
        <begin position="82"/>
        <end position="104"/>
    </location>
</feature>
<evidence type="ECO:0000259" key="12">
    <source>
        <dbReference type="PROSITE" id="PS50011"/>
    </source>
</evidence>
<evidence type="ECO:0000256" key="9">
    <source>
        <dbReference type="ARBA" id="ARBA00049014"/>
    </source>
</evidence>
<dbReference type="OrthoDB" id="10252354at2759"/>
<comment type="similarity">
    <text evidence="7">Belongs to the protein kinase superfamily. STE Ser/Thr protein kinase family. MAP kinase kinase subfamily.</text>
</comment>
<protein>
    <recommendedName>
        <fullName evidence="8">mitogen-activated protein kinase kinase</fullName>
        <ecNumber evidence="8">2.7.12.2</ecNumber>
    </recommendedName>
</protein>
<keyword evidence="3" id="KW-0808">Transferase</keyword>
<dbReference type="Gene3D" id="3.30.200.20">
    <property type="entry name" value="Phosphorylase Kinase, domain 1"/>
    <property type="match status" value="1"/>
</dbReference>
<evidence type="ECO:0000313" key="13">
    <source>
        <dbReference type="EMBL" id="CDO94764.1"/>
    </source>
</evidence>
<sequence length="705" mass="75917">MSNSLRRSSVSSGSSQGQPGRNGSVSGSYSQLNSSLHARVKAFQEQRQLKRSGSIHSNQSQNSVQIEQIVNKPLPPLPPKTMVEEAKNSLEGDLQKEQKPEPHSQHSQHTSLLSPASTENGQQQAGLLSPDAELLDAQQKSGQTGFEKDTQDALASLSIHSEGSSPLSSGGTANATLDNVDVNATANANATATANANANTTTTTQQDHELNPIRKAPRPPQGGLGGVSMAGMGAPTGAGAIPSSQPRLSQGQPHLQKAKQSLSARRGLKLPPAGMSLKMKPTVQQQPVAAQHTHQEFAGAPSNSAIPVQGRRSNPGSLINGVQSTSTSLSSLSHETADTDPRSNPTSNSNSGIGGLFANFSKYVNIKSGSLNFAGKLSLSSKGVDFSNGSSFRITLDELEFLEELGHGNYGNVSKVLHKPTHITMAMKEVRLELDESKFRQILMELEVLHNCQSPYIVDFYGAFFIEGAVYMCMEYMDGGSLDKTYDDEQIGGIDEPQLARITSSVIQGLKELKDVHNIIHRDVKPTNILCSASQGTIKLCDFGVSGNLVASLAKTNIGCQSYMAPERIKSLNPDKSTYSVQSDIWSLGLSILEMALGAYPYPPETFDNIFSQLSAIVDGPPPKLPEKKFSADAQNFVSMCLQKIPERRPTYAALLEHPWLKKYENVDVGMSDYITTRLNKKREWLEQKGDGVHKHVPALHMGGL</sequence>
<keyword evidence="5" id="KW-0418">Kinase</keyword>
<dbReference type="PROSITE" id="PS00107">
    <property type="entry name" value="PROTEIN_KINASE_ATP"/>
    <property type="match status" value="1"/>
</dbReference>
<feature type="compositionally biased region" description="Polar residues" evidence="11">
    <location>
        <begin position="242"/>
        <end position="263"/>
    </location>
</feature>
<dbReference type="FunFam" id="1.10.510.10:FF:000433">
    <property type="entry name" value="MAP kinase kinase PBS2"/>
    <property type="match status" value="1"/>
</dbReference>
<evidence type="ECO:0000256" key="4">
    <source>
        <dbReference type="ARBA" id="ARBA00022741"/>
    </source>
</evidence>
<feature type="compositionally biased region" description="Polar residues" evidence="11">
    <location>
        <begin position="54"/>
        <end position="68"/>
    </location>
</feature>
<feature type="compositionally biased region" description="Low complexity" evidence="11">
    <location>
        <begin position="324"/>
        <end position="333"/>
    </location>
</feature>
<feature type="binding site" evidence="10">
    <location>
        <position position="428"/>
    </location>
    <ligand>
        <name>ATP</name>
        <dbReference type="ChEBI" id="CHEBI:30616"/>
    </ligand>
</feature>
<reference evidence="13 14" key="1">
    <citation type="submission" date="2014-03" db="EMBL/GenBank/DDBJ databases">
        <title>The genome of Kluyveromyces dobzhanskii.</title>
        <authorList>
            <person name="Nystedt B."/>
            <person name="Astrom S."/>
        </authorList>
    </citation>
    <scope>NUCLEOTIDE SEQUENCE [LARGE SCALE GENOMIC DNA]</scope>
    <source>
        <strain evidence="13 14">CBS 2104</strain>
    </source>
</reference>
<accession>A0A0A8L7D8</accession>
<dbReference type="InterPro" id="IPR008271">
    <property type="entry name" value="Ser/Thr_kinase_AS"/>
</dbReference>
<feature type="region of interest" description="Disordered" evidence="11">
    <location>
        <begin position="194"/>
        <end position="265"/>
    </location>
</feature>
<feature type="region of interest" description="Disordered" evidence="11">
    <location>
        <begin position="1"/>
        <end position="125"/>
    </location>
</feature>
<evidence type="ECO:0000313" key="14">
    <source>
        <dbReference type="Proteomes" id="UP000031516"/>
    </source>
</evidence>
<feature type="compositionally biased region" description="Low complexity" evidence="11">
    <location>
        <begin position="229"/>
        <end position="240"/>
    </location>
</feature>
<dbReference type="InterPro" id="IPR017441">
    <property type="entry name" value="Protein_kinase_ATP_BS"/>
</dbReference>
<dbReference type="PANTHER" id="PTHR48013:SF25">
    <property type="entry name" value="MAP KINASE KINASE PBS2"/>
    <property type="match status" value="1"/>
</dbReference>
<feature type="compositionally biased region" description="Polar residues" evidence="11">
    <location>
        <begin position="342"/>
        <end position="351"/>
    </location>
</feature>
<dbReference type="Pfam" id="PF00069">
    <property type="entry name" value="Pkinase"/>
    <property type="match status" value="1"/>
</dbReference>
<dbReference type="GO" id="GO:0004674">
    <property type="term" value="F:protein serine/threonine kinase activity"/>
    <property type="evidence" value="ECO:0007669"/>
    <property type="project" value="UniProtKB-KW"/>
</dbReference>
<dbReference type="FunFam" id="3.30.200.20:FF:000341">
    <property type="entry name" value="MAP kinase kinase PBS2"/>
    <property type="match status" value="1"/>
</dbReference>
<evidence type="ECO:0000256" key="8">
    <source>
        <dbReference type="ARBA" id="ARBA00038999"/>
    </source>
</evidence>
<proteinExistence type="inferred from homology"/>
<organism evidence="13 14">
    <name type="scientific">Kluyveromyces dobzhanskii CBS 2104</name>
    <dbReference type="NCBI Taxonomy" id="1427455"/>
    <lineage>
        <taxon>Eukaryota</taxon>
        <taxon>Fungi</taxon>
        <taxon>Dikarya</taxon>
        <taxon>Ascomycota</taxon>
        <taxon>Saccharomycotina</taxon>
        <taxon>Saccharomycetes</taxon>
        <taxon>Saccharomycetales</taxon>
        <taxon>Saccharomycetaceae</taxon>
        <taxon>Kluyveromyces</taxon>
    </lineage>
</organism>
<dbReference type="GO" id="GO:0032991">
    <property type="term" value="C:protein-containing complex"/>
    <property type="evidence" value="ECO:0007669"/>
    <property type="project" value="UniProtKB-ARBA"/>
</dbReference>
<dbReference type="Proteomes" id="UP000031516">
    <property type="component" value="Unassembled WGS sequence"/>
</dbReference>
<dbReference type="GO" id="GO:0005737">
    <property type="term" value="C:cytoplasm"/>
    <property type="evidence" value="ECO:0007669"/>
    <property type="project" value="UniProtKB-ARBA"/>
</dbReference>
<comment type="catalytic activity">
    <reaction evidence="9">
        <text>L-seryl-[protein] + ATP = O-phospho-L-seryl-[protein] + ADP + H(+)</text>
        <dbReference type="Rhea" id="RHEA:17989"/>
        <dbReference type="Rhea" id="RHEA-COMP:9863"/>
        <dbReference type="Rhea" id="RHEA-COMP:11604"/>
        <dbReference type="ChEBI" id="CHEBI:15378"/>
        <dbReference type="ChEBI" id="CHEBI:29999"/>
        <dbReference type="ChEBI" id="CHEBI:30616"/>
        <dbReference type="ChEBI" id="CHEBI:83421"/>
        <dbReference type="ChEBI" id="CHEBI:456216"/>
        <dbReference type="EC" id="2.7.12.2"/>
    </reaction>
</comment>
<keyword evidence="6 10" id="KW-0067">ATP-binding</keyword>
<dbReference type="GO" id="GO:0004708">
    <property type="term" value="F:MAP kinase kinase activity"/>
    <property type="evidence" value="ECO:0007669"/>
    <property type="project" value="UniProtKB-EC"/>
</dbReference>
<keyword evidence="1" id="KW-0723">Serine/threonine-protein kinase</keyword>
<evidence type="ECO:0000256" key="11">
    <source>
        <dbReference type="SAM" id="MobiDB-lite"/>
    </source>
</evidence>
<dbReference type="InterPro" id="IPR000719">
    <property type="entry name" value="Prot_kinase_dom"/>
</dbReference>
<dbReference type="AlphaFoldDB" id="A0A0A8L7D8"/>